<feature type="transmembrane region" description="Helical" evidence="9">
    <location>
        <begin position="47"/>
        <end position="65"/>
    </location>
</feature>
<evidence type="ECO:0000256" key="9">
    <source>
        <dbReference type="RuleBase" id="RU365093"/>
    </source>
</evidence>
<dbReference type="GO" id="GO:0009306">
    <property type="term" value="P:protein secretion"/>
    <property type="evidence" value="ECO:0007669"/>
    <property type="project" value="InterPro"/>
</dbReference>
<dbReference type="EMBL" id="QQOH01000006">
    <property type="protein sequence ID" value="RDE18042.1"/>
    <property type="molecule type" value="Genomic_DNA"/>
</dbReference>
<dbReference type="Gene3D" id="2.40.50.100">
    <property type="match status" value="1"/>
</dbReference>
<dbReference type="PROSITE" id="PS00543">
    <property type="entry name" value="HLYD_FAMILY"/>
    <property type="match status" value="1"/>
</dbReference>
<dbReference type="InterPro" id="IPR050739">
    <property type="entry name" value="MFP"/>
</dbReference>
<dbReference type="Proteomes" id="UP000253769">
    <property type="component" value="Unassembled WGS sequence"/>
</dbReference>
<evidence type="ECO:0000256" key="6">
    <source>
        <dbReference type="ARBA" id="ARBA00022692"/>
    </source>
</evidence>
<keyword evidence="4 9" id="KW-1003">Cell membrane</keyword>
<keyword evidence="7 9" id="KW-1133">Transmembrane helix</keyword>
<dbReference type="PRINTS" id="PR01490">
    <property type="entry name" value="RTXTOXIND"/>
</dbReference>
<evidence type="ECO:0000256" key="8">
    <source>
        <dbReference type="ARBA" id="ARBA00023136"/>
    </source>
</evidence>
<dbReference type="SUPFAM" id="SSF111369">
    <property type="entry name" value="HlyD-like secretion proteins"/>
    <property type="match status" value="1"/>
</dbReference>
<gene>
    <name evidence="13" type="ORF">DV711_18125</name>
</gene>
<comment type="subcellular location">
    <subcellularLocation>
        <location evidence="1 9">Cell inner membrane</location>
        <topology evidence="1 9">Single-pass membrane protein</topology>
    </subcellularLocation>
</comment>
<proteinExistence type="inferred from homology"/>
<evidence type="ECO:0000256" key="5">
    <source>
        <dbReference type="ARBA" id="ARBA00022519"/>
    </source>
</evidence>
<dbReference type="AlphaFoldDB" id="A0A369W802"/>
<name>A0A369W802_9GAMM</name>
<dbReference type="GO" id="GO:0005886">
    <property type="term" value="C:plasma membrane"/>
    <property type="evidence" value="ECO:0007669"/>
    <property type="project" value="UniProtKB-SubCell"/>
</dbReference>
<keyword evidence="3 9" id="KW-0813">Transport</keyword>
<evidence type="ECO:0000256" key="2">
    <source>
        <dbReference type="ARBA" id="ARBA00009477"/>
    </source>
</evidence>
<dbReference type="InterPro" id="IPR006144">
    <property type="entry name" value="Secretion_HlyD_CS"/>
</dbReference>
<dbReference type="PANTHER" id="PTHR30386:SF27">
    <property type="entry name" value="MEMBRANE FUSION PROTEIN (MFP) FAMILY PROTEIN"/>
    <property type="match status" value="1"/>
</dbReference>
<evidence type="ECO:0000313" key="14">
    <source>
        <dbReference type="Proteomes" id="UP000253769"/>
    </source>
</evidence>
<evidence type="ECO:0000256" key="3">
    <source>
        <dbReference type="ARBA" id="ARBA00022448"/>
    </source>
</evidence>
<protein>
    <recommendedName>
        <fullName evidence="9">Membrane fusion protein (MFP) family protein</fullName>
    </recommendedName>
</protein>
<feature type="coiled-coil region" evidence="10">
    <location>
        <begin position="229"/>
        <end position="313"/>
    </location>
</feature>
<dbReference type="OrthoDB" id="9775513at2"/>
<accession>A0A369W802</accession>
<feature type="domain" description="AprE-like beta-barrel" evidence="12">
    <location>
        <begin position="355"/>
        <end position="444"/>
    </location>
</feature>
<evidence type="ECO:0000313" key="13">
    <source>
        <dbReference type="EMBL" id="RDE18042.1"/>
    </source>
</evidence>
<dbReference type="InterPro" id="IPR010129">
    <property type="entry name" value="T1SS_HlyD"/>
</dbReference>
<keyword evidence="5 9" id="KW-0997">Cell inner membrane</keyword>
<dbReference type="InterPro" id="IPR059040">
    <property type="entry name" value="HH_CyaD-like"/>
</dbReference>
<dbReference type="InterPro" id="IPR058982">
    <property type="entry name" value="Beta-barrel_AprE"/>
</dbReference>
<keyword evidence="6 9" id="KW-0812">Transmembrane</keyword>
<evidence type="ECO:0000256" key="10">
    <source>
        <dbReference type="SAM" id="Coils"/>
    </source>
</evidence>
<evidence type="ECO:0000259" key="12">
    <source>
        <dbReference type="Pfam" id="PF26002"/>
    </source>
</evidence>
<dbReference type="NCBIfam" id="TIGR01843">
    <property type="entry name" value="type_I_hlyD"/>
    <property type="match status" value="1"/>
</dbReference>
<dbReference type="RefSeq" id="WP_114697161.1">
    <property type="nucleotide sequence ID" value="NZ_QQOH01000006.1"/>
</dbReference>
<evidence type="ECO:0000259" key="11">
    <source>
        <dbReference type="Pfam" id="PF25988"/>
    </source>
</evidence>
<feature type="domain" description="CyaD-like alpha-helical hairpin" evidence="11">
    <location>
        <begin position="116"/>
        <end position="315"/>
    </location>
</feature>
<keyword evidence="14" id="KW-1185">Reference proteome</keyword>
<sequence length="467" mass="52661">MNPIRALINAWQRRGSLGDNHIARDELEFLPAALEIQDRPPSPMGRVMMWTLIGLFLIGVTWACVGKVDIVAVAEGKIVPSGKIKPIQPLEKGVVSRILVKDGEAVIQGQPLVELDATQTEADQQRLQHELLTTRLNLARQQALANRLASSDTEADTSDQLIIWPQQASEPQRQLHQSLFDQQWAQYQAQTQALKRTQAAKLADKDASQARIRRLESTLPLISERADALKQLSERKMAARNQYLELESERVDNELELVEEQARQRQLRAALQETQAQLQVLRSQSRAQAFEALAESRRQQRSLAEELSKAQDRNQRQVLYAPVDGIIKELVLASPGEVVTPAQPLMQIVPREEALVVEAYLANKDIGFIRAQMDAAIKVHTFPFTKYGLIEAEVIQVSADALADEEKGLIYKMKLLMDQDWLKVEGNKVQLIPGMAVTAEVKTGTRQLIEYFLAPLLRYRQESVRER</sequence>
<comment type="similarity">
    <text evidence="2 9">Belongs to the membrane fusion protein (MFP) (TC 8.A.1) family.</text>
</comment>
<keyword evidence="8 9" id="KW-0472">Membrane</keyword>
<dbReference type="Pfam" id="PF26002">
    <property type="entry name" value="Beta-barrel_AprE"/>
    <property type="match status" value="1"/>
</dbReference>
<dbReference type="Pfam" id="PF25988">
    <property type="entry name" value="HH_CyaD"/>
    <property type="match status" value="1"/>
</dbReference>
<evidence type="ECO:0000256" key="1">
    <source>
        <dbReference type="ARBA" id="ARBA00004377"/>
    </source>
</evidence>
<dbReference type="PANTHER" id="PTHR30386">
    <property type="entry name" value="MEMBRANE FUSION SUBUNIT OF EMRAB-TOLC MULTIDRUG EFFLUX PUMP"/>
    <property type="match status" value="1"/>
</dbReference>
<comment type="caution">
    <text evidence="13">The sequence shown here is derived from an EMBL/GenBank/DDBJ whole genome shotgun (WGS) entry which is preliminary data.</text>
</comment>
<dbReference type="Gene3D" id="2.40.30.170">
    <property type="match status" value="1"/>
</dbReference>
<evidence type="ECO:0000256" key="7">
    <source>
        <dbReference type="ARBA" id="ARBA00022989"/>
    </source>
</evidence>
<reference evidence="13 14" key="1">
    <citation type="submission" date="2018-07" db="EMBL/GenBank/DDBJ databases">
        <title>Motiliproteus coralliicola sp. nov., a bacterium isolated from Coral.</title>
        <authorList>
            <person name="Wang G."/>
        </authorList>
    </citation>
    <scope>NUCLEOTIDE SEQUENCE [LARGE SCALE GENOMIC DNA]</scope>
    <source>
        <strain evidence="13 14">C34</strain>
    </source>
</reference>
<keyword evidence="10" id="KW-0175">Coiled coil</keyword>
<evidence type="ECO:0000256" key="4">
    <source>
        <dbReference type="ARBA" id="ARBA00022475"/>
    </source>
</evidence>
<organism evidence="13 14">
    <name type="scientific">Motiliproteus coralliicola</name>
    <dbReference type="NCBI Taxonomy" id="2283196"/>
    <lineage>
        <taxon>Bacteria</taxon>
        <taxon>Pseudomonadati</taxon>
        <taxon>Pseudomonadota</taxon>
        <taxon>Gammaproteobacteria</taxon>
        <taxon>Oceanospirillales</taxon>
        <taxon>Oceanospirillaceae</taxon>
        <taxon>Motiliproteus</taxon>
    </lineage>
</organism>